<dbReference type="Proteomes" id="UP000182624">
    <property type="component" value="Unassembled WGS sequence"/>
</dbReference>
<protein>
    <submittedName>
        <fullName evidence="2">Macro domain-containing protein</fullName>
    </submittedName>
</protein>
<reference evidence="3" key="1">
    <citation type="submission" date="2016-10" db="EMBL/GenBank/DDBJ databases">
        <authorList>
            <person name="Varghese N."/>
            <person name="Submissions S."/>
        </authorList>
    </citation>
    <scope>NUCLEOTIDE SEQUENCE [LARGE SCALE GENOMIC DNA]</scope>
    <source>
        <strain evidence="3">P18</strain>
    </source>
</reference>
<dbReference type="Pfam" id="PF01661">
    <property type="entry name" value="Macro"/>
    <property type="match status" value="1"/>
</dbReference>
<sequence>MDGCIHRAAGSELLKECRTLNGCKTGEANYRNRKKQAADNLVSMHVDAEENDMADIEIHYVDLP</sequence>
<evidence type="ECO:0000259" key="1">
    <source>
        <dbReference type="Pfam" id="PF01661"/>
    </source>
</evidence>
<keyword evidence="3" id="KW-1185">Reference proteome</keyword>
<dbReference type="EMBL" id="FOXO01000047">
    <property type="protein sequence ID" value="SFQ44073.1"/>
    <property type="molecule type" value="Genomic_DNA"/>
</dbReference>
<organism evidence="2 3">
    <name type="scientific">Butyrivibrio proteoclasticus</name>
    <dbReference type="NCBI Taxonomy" id="43305"/>
    <lineage>
        <taxon>Bacteria</taxon>
        <taxon>Bacillati</taxon>
        <taxon>Bacillota</taxon>
        <taxon>Clostridia</taxon>
        <taxon>Lachnospirales</taxon>
        <taxon>Lachnospiraceae</taxon>
        <taxon>Butyrivibrio</taxon>
    </lineage>
</organism>
<evidence type="ECO:0000313" key="3">
    <source>
        <dbReference type="Proteomes" id="UP000182624"/>
    </source>
</evidence>
<gene>
    <name evidence="2" type="ORF">SAMN04487928_14722</name>
</gene>
<dbReference type="AlphaFoldDB" id="A0A1I5YIN8"/>
<feature type="domain" description="Macro" evidence="1">
    <location>
        <begin position="2"/>
        <end position="29"/>
    </location>
</feature>
<dbReference type="InterPro" id="IPR043472">
    <property type="entry name" value="Macro_dom-like"/>
</dbReference>
<dbReference type="Gene3D" id="3.40.220.10">
    <property type="entry name" value="Leucine Aminopeptidase, subunit E, domain 1"/>
    <property type="match status" value="1"/>
</dbReference>
<proteinExistence type="predicted"/>
<name>A0A1I5YIN8_9FIRM</name>
<evidence type="ECO:0000313" key="2">
    <source>
        <dbReference type="EMBL" id="SFQ44073.1"/>
    </source>
</evidence>
<dbReference type="InterPro" id="IPR002589">
    <property type="entry name" value="Macro_dom"/>
</dbReference>
<accession>A0A1I5YIN8</accession>
<dbReference type="SUPFAM" id="SSF52949">
    <property type="entry name" value="Macro domain-like"/>
    <property type="match status" value="1"/>
</dbReference>